<dbReference type="InterPro" id="IPR001405">
    <property type="entry name" value="UPF0758"/>
</dbReference>
<keyword evidence="2" id="KW-0479">Metal-binding</keyword>
<dbReference type="PROSITE" id="PS50249">
    <property type="entry name" value="MPN"/>
    <property type="match status" value="1"/>
</dbReference>
<comment type="similarity">
    <text evidence="6">Belongs to the UPF0758 family.</text>
</comment>
<organism evidence="8 9">
    <name type="scientific">Sphingomicrobium sediminis</name>
    <dbReference type="NCBI Taxonomy" id="2950949"/>
    <lineage>
        <taxon>Bacteria</taxon>
        <taxon>Pseudomonadati</taxon>
        <taxon>Pseudomonadota</taxon>
        <taxon>Alphaproteobacteria</taxon>
        <taxon>Sphingomonadales</taxon>
        <taxon>Sphingomonadaceae</taxon>
        <taxon>Sphingomicrobium</taxon>
    </lineage>
</organism>
<evidence type="ECO:0000256" key="2">
    <source>
        <dbReference type="ARBA" id="ARBA00022723"/>
    </source>
</evidence>
<dbReference type="PANTHER" id="PTHR30471:SF3">
    <property type="entry name" value="UPF0758 PROTEIN YEES-RELATED"/>
    <property type="match status" value="1"/>
</dbReference>
<dbReference type="Pfam" id="PF04002">
    <property type="entry name" value="RadC"/>
    <property type="match status" value="1"/>
</dbReference>
<keyword evidence="1" id="KW-0645">Protease</keyword>
<evidence type="ECO:0000256" key="6">
    <source>
        <dbReference type="RuleBase" id="RU003797"/>
    </source>
</evidence>
<dbReference type="PROSITE" id="PS01302">
    <property type="entry name" value="UPF0758"/>
    <property type="match status" value="1"/>
</dbReference>
<dbReference type="CDD" id="cd08071">
    <property type="entry name" value="MPN_DUF2466"/>
    <property type="match status" value="1"/>
</dbReference>
<dbReference type="Gene3D" id="3.40.140.10">
    <property type="entry name" value="Cytidine Deaminase, domain 2"/>
    <property type="match status" value="1"/>
</dbReference>
<dbReference type="GO" id="GO:0006508">
    <property type="term" value="P:proteolysis"/>
    <property type="evidence" value="ECO:0007669"/>
    <property type="project" value="UniProtKB-KW"/>
</dbReference>
<protein>
    <submittedName>
        <fullName evidence="8">DNA repair protein RadC</fullName>
    </submittedName>
</protein>
<dbReference type="EMBL" id="JAMSHT010000001">
    <property type="protein sequence ID" value="MCM8557254.1"/>
    <property type="molecule type" value="Genomic_DNA"/>
</dbReference>
<dbReference type="AlphaFoldDB" id="A0A9X2EKF6"/>
<dbReference type="GO" id="GO:0046872">
    <property type="term" value="F:metal ion binding"/>
    <property type="evidence" value="ECO:0007669"/>
    <property type="project" value="UniProtKB-KW"/>
</dbReference>
<dbReference type="NCBIfam" id="TIGR00608">
    <property type="entry name" value="radc"/>
    <property type="match status" value="1"/>
</dbReference>
<dbReference type="InterPro" id="IPR037518">
    <property type="entry name" value="MPN"/>
</dbReference>
<keyword evidence="9" id="KW-1185">Reference proteome</keyword>
<evidence type="ECO:0000256" key="3">
    <source>
        <dbReference type="ARBA" id="ARBA00022801"/>
    </source>
</evidence>
<proteinExistence type="inferred from homology"/>
<gene>
    <name evidence="8" type="primary">radC</name>
    <name evidence="8" type="ORF">NDO55_05400</name>
</gene>
<dbReference type="PANTHER" id="PTHR30471">
    <property type="entry name" value="DNA REPAIR PROTEIN RADC"/>
    <property type="match status" value="1"/>
</dbReference>
<dbReference type="InterPro" id="IPR025657">
    <property type="entry name" value="RadC_JAB"/>
</dbReference>
<keyword evidence="3" id="KW-0378">Hydrolase</keyword>
<dbReference type="NCBIfam" id="NF000642">
    <property type="entry name" value="PRK00024.1"/>
    <property type="match status" value="1"/>
</dbReference>
<dbReference type="SUPFAM" id="SSF102712">
    <property type="entry name" value="JAB1/MPN domain"/>
    <property type="match status" value="1"/>
</dbReference>
<dbReference type="GO" id="GO:0008237">
    <property type="term" value="F:metallopeptidase activity"/>
    <property type="evidence" value="ECO:0007669"/>
    <property type="project" value="UniProtKB-KW"/>
</dbReference>
<dbReference type="RefSeq" id="WP_252113169.1">
    <property type="nucleotide sequence ID" value="NZ_JAMSHT010000001.1"/>
</dbReference>
<dbReference type="InterPro" id="IPR020891">
    <property type="entry name" value="UPF0758_CS"/>
</dbReference>
<name>A0A9X2EKF6_9SPHN</name>
<evidence type="ECO:0000256" key="5">
    <source>
        <dbReference type="ARBA" id="ARBA00023049"/>
    </source>
</evidence>
<evidence type="ECO:0000256" key="4">
    <source>
        <dbReference type="ARBA" id="ARBA00022833"/>
    </source>
</evidence>
<evidence type="ECO:0000313" key="9">
    <source>
        <dbReference type="Proteomes" id="UP001155128"/>
    </source>
</evidence>
<accession>A0A9X2EKF6</accession>
<feature type="domain" description="MPN" evidence="7">
    <location>
        <begin position="105"/>
        <end position="227"/>
    </location>
</feature>
<dbReference type="Proteomes" id="UP001155128">
    <property type="component" value="Unassembled WGS sequence"/>
</dbReference>
<keyword evidence="4" id="KW-0862">Zinc</keyword>
<reference evidence="8" key="1">
    <citation type="submission" date="2022-06" db="EMBL/GenBank/DDBJ databases">
        <title>Sphingomicrobium sedimins sp. nov., a marine bacterium isolated from tidal flat.</title>
        <authorList>
            <person name="Kim C.-H."/>
            <person name="Yoo Y."/>
            <person name="Kim J.-J."/>
        </authorList>
    </citation>
    <scope>NUCLEOTIDE SEQUENCE</scope>
    <source>
        <strain evidence="8">GRR-S6-50</strain>
    </source>
</reference>
<evidence type="ECO:0000256" key="1">
    <source>
        <dbReference type="ARBA" id="ARBA00022670"/>
    </source>
</evidence>
<evidence type="ECO:0000259" key="7">
    <source>
        <dbReference type="PROSITE" id="PS50249"/>
    </source>
</evidence>
<sequence length="227" mass="25055">MNDATPLDAKGHRDRLRQRFLEEGETALLDHELVEYLLTLANRRGDTKATAKRLIAQFGGYAELLEAEVGTMRAEGLTEPQIGALKIAQATARRLLETRTEGRDALSSWQAVTDYLSAKMAWRGTEEVRVLFLDTKNRLIANEAMWNGTIDESAVHVREVIARALALRASAIIIAHNHPSGDATPSRADIRITREIADAGRPLKIRLHDHIIIGTGGTVSLRAEGHL</sequence>
<keyword evidence="5" id="KW-0482">Metalloprotease</keyword>
<comment type="caution">
    <text evidence="8">The sequence shown here is derived from an EMBL/GenBank/DDBJ whole genome shotgun (WGS) entry which is preliminary data.</text>
</comment>
<evidence type="ECO:0000313" key="8">
    <source>
        <dbReference type="EMBL" id="MCM8557254.1"/>
    </source>
</evidence>